<evidence type="ECO:0000313" key="4">
    <source>
        <dbReference type="Proteomes" id="UP001153069"/>
    </source>
</evidence>
<dbReference type="PANTHER" id="PTHR36927:SF4">
    <property type="entry name" value="BLR5718 PROTEIN"/>
    <property type="match status" value="1"/>
</dbReference>
<dbReference type="AlphaFoldDB" id="A0A9N8EB31"/>
<keyword evidence="1" id="KW-1133">Transmembrane helix</keyword>
<dbReference type="Pfam" id="PF01757">
    <property type="entry name" value="Acyl_transf_3"/>
    <property type="match status" value="1"/>
</dbReference>
<protein>
    <submittedName>
        <fullName evidence="3">Acyltransferase 3</fullName>
    </submittedName>
</protein>
<dbReference type="GO" id="GO:0016747">
    <property type="term" value="F:acyltransferase activity, transferring groups other than amino-acyl groups"/>
    <property type="evidence" value="ECO:0007669"/>
    <property type="project" value="InterPro"/>
</dbReference>
<reference evidence="3" key="1">
    <citation type="submission" date="2020-06" db="EMBL/GenBank/DDBJ databases">
        <authorList>
            <consortium name="Plant Systems Biology data submission"/>
        </authorList>
    </citation>
    <scope>NUCLEOTIDE SEQUENCE</scope>
    <source>
        <strain evidence="3">D6</strain>
    </source>
</reference>
<feature type="transmembrane region" description="Helical" evidence="1">
    <location>
        <begin position="13"/>
        <end position="32"/>
    </location>
</feature>
<keyword evidence="4" id="KW-1185">Reference proteome</keyword>
<sequence length="499" mass="55902">MIQGTLNLVLGDIGNIIATSFIVLATSVIYVCKCQLSPEEAAAEDEASQTQPEHTGTVAVDHETESSQEVVPLPALEQVPPTIDLKEARVEEEPVQQELTPPARPRLYFLDTLKIFLTFIVLEHHIACAFGGCGEGSWFLIIGEYSNPFQYVARSFATMNQAYFMPLFFFVSAYFTPSSYQRRTKAEFLDKHKVRVYIPAMVATFTVVPVCCMIGQFMAGITIVYLPRSGHCWFLLWLLIFNWAYCCIGDRLKKRNHEEGEAPDRPTSTPFPRLQKRLFYGFLVCGLLMFAVVVALGGGGSFFTMPITIGSLMCDIVFFAAGTQAKANNWLAPENLRSKLECSIWYQRALVLVEGGLMLFLLFMAEEEMEVLYIPMFLVAGVYCIDMSLVLLDFFQINVNYRNAFIGALADAAYGVYILHPLVITGATAAFLKIYNNLHQDNPLQFEDESVVSKTQLQGPGDGSLHLLAGFLILSVVCNLVCWPLAWWIRQLPGFRRSL</sequence>
<keyword evidence="3" id="KW-0808">Transferase</keyword>
<keyword evidence="3" id="KW-0012">Acyltransferase</keyword>
<dbReference type="EMBL" id="CAICTM010000883">
    <property type="protein sequence ID" value="CAB9517847.1"/>
    <property type="molecule type" value="Genomic_DNA"/>
</dbReference>
<comment type="caution">
    <text evidence="3">The sequence shown here is derived from an EMBL/GenBank/DDBJ whole genome shotgun (WGS) entry which is preliminary data.</text>
</comment>
<proteinExistence type="predicted"/>
<feature type="transmembrane region" description="Helical" evidence="1">
    <location>
        <begin position="344"/>
        <end position="365"/>
    </location>
</feature>
<keyword evidence="1" id="KW-0472">Membrane</keyword>
<feature type="transmembrane region" description="Helical" evidence="1">
    <location>
        <begin position="232"/>
        <end position="248"/>
    </location>
</feature>
<evidence type="ECO:0000259" key="2">
    <source>
        <dbReference type="Pfam" id="PF01757"/>
    </source>
</evidence>
<dbReference type="InterPro" id="IPR050623">
    <property type="entry name" value="Glucan_succinyl_AcylTrfase"/>
</dbReference>
<evidence type="ECO:0000256" key="1">
    <source>
        <dbReference type="SAM" id="Phobius"/>
    </source>
</evidence>
<keyword evidence="1" id="KW-0812">Transmembrane</keyword>
<feature type="transmembrane region" description="Helical" evidence="1">
    <location>
        <begin position="371"/>
        <end position="392"/>
    </location>
</feature>
<feature type="transmembrane region" description="Helical" evidence="1">
    <location>
        <begin position="467"/>
        <end position="489"/>
    </location>
</feature>
<dbReference type="InterPro" id="IPR002656">
    <property type="entry name" value="Acyl_transf_3_dom"/>
</dbReference>
<feature type="transmembrane region" description="Helical" evidence="1">
    <location>
        <begin position="115"/>
        <end position="142"/>
    </location>
</feature>
<feature type="transmembrane region" description="Helical" evidence="1">
    <location>
        <begin position="404"/>
        <end position="432"/>
    </location>
</feature>
<feature type="transmembrane region" description="Helical" evidence="1">
    <location>
        <begin position="278"/>
        <end position="297"/>
    </location>
</feature>
<feature type="domain" description="Acyltransferase 3" evidence="2">
    <location>
        <begin position="108"/>
        <end position="445"/>
    </location>
</feature>
<name>A0A9N8EB31_9STRA</name>
<feature type="transmembrane region" description="Helical" evidence="1">
    <location>
        <begin position="201"/>
        <end position="226"/>
    </location>
</feature>
<accession>A0A9N8EB31</accession>
<dbReference type="OrthoDB" id="47878at2759"/>
<gene>
    <name evidence="3" type="ORF">SEMRO_885_G216160.1</name>
</gene>
<feature type="transmembrane region" description="Helical" evidence="1">
    <location>
        <begin position="303"/>
        <end position="323"/>
    </location>
</feature>
<organism evidence="3 4">
    <name type="scientific">Seminavis robusta</name>
    <dbReference type="NCBI Taxonomy" id="568900"/>
    <lineage>
        <taxon>Eukaryota</taxon>
        <taxon>Sar</taxon>
        <taxon>Stramenopiles</taxon>
        <taxon>Ochrophyta</taxon>
        <taxon>Bacillariophyta</taxon>
        <taxon>Bacillariophyceae</taxon>
        <taxon>Bacillariophycidae</taxon>
        <taxon>Naviculales</taxon>
        <taxon>Naviculaceae</taxon>
        <taxon>Seminavis</taxon>
    </lineage>
</organism>
<evidence type="ECO:0000313" key="3">
    <source>
        <dbReference type="EMBL" id="CAB9517847.1"/>
    </source>
</evidence>
<feature type="transmembrane region" description="Helical" evidence="1">
    <location>
        <begin position="162"/>
        <end position="180"/>
    </location>
</feature>
<dbReference type="Proteomes" id="UP001153069">
    <property type="component" value="Unassembled WGS sequence"/>
</dbReference>
<dbReference type="PANTHER" id="PTHR36927">
    <property type="entry name" value="BLR4337 PROTEIN"/>
    <property type="match status" value="1"/>
</dbReference>